<reference evidence="2" key="2">
    <citation type="journal article" date="2015" name="Data Brief">
        <title>Shoot transcriptome of the giant reed, Arundo donax.</title>
        <authorList>
            <person name="Barrero R.A."/>
            <person name="Guerrero F.D."/>
            <person name="Moolhuijzen P."/>
            <person name="Goolsby J.A."/>
            <person name="Tidwell J."/>
            <person name="Bellgard S.E."/>
            <person name="Bellgard M.I."/>
        </authorList>
    </citation>
    <scope>NUCLEOTIDE SEQUENCE</scope>
    <source>
        <tissue evidence="2">Shoot tissue taken approximately 20 cm above the soil surface</tissue>
    </source>
</reference>
<organism evidence="2">
    <name type="scientific">Arundo donax</name>
    <name type="common">Giant reed</name>
    <name type="synonym">Donax arundinaceus</name>
    <dbReference type="NCBI Taxonomy" id="35708"/>
    <lineage>
        <taxon>Eukaryota</taxon>
        <taxon>Viridiplantae</taxon>
        <taxon>Streptophyta</taxon>
        <taxon>Embryophyta</taxon>
        <taxon>Tracheophyta</taxon>
        <taxon>Spermatophyta</taxon>
        <taxon>Magnoliopsida</taxon>
        <taxon>Liliopsida</taxon>
        <taxon>Poales</taxon>
        <taxon>Poaceae</taxon>
        <taxon>PACMAD clade</taxon>
        <taxon>Arundinoideae</taxon>
        <taxon>Arundineae</taxon>
        <taxon>Arundo</taxon>
    </lineage>
</organism>
<proteinExistence type="predicted"/>
<keyword evidence="1" id="KW-1133">Transmembrane helix</keyword>
<feature type="transmembrane region" description="Helical" evidence="1">
    <location>
        <begin position="35"/>
        <end position="55"/>
    </location>
</feature>
<evidence type="ECO:0000313" key="2">
    <source>
        <dbReference type="EMBL" id="JAE06033.1"/>
    </source>
</evidence>
<keyword evidence="1" id="KW-0812">Transmembrane</keyword>
<name>A0A0A9FCP7_ARUDO</name>
<keyword evidence="1" id="KW-0472">Membrane</keyword>
<dbReference type="EMBL" id="GBRH01191863">
    <property type="protein sequence ID" value="JAE06033.1"/>
    <property type="molecule type" value="Transcribed_RNA"/>
</dbReference>
<evidence type="ECO:0000256" key="1">
    <source>
        <dbReference type="SAM" id="Phobius"/>
    </source>
</evidence>
<accession>A0A0A9FCP7</accession>
<reference evidence="2" key="1">
    <citation type="submission" date="2014-09" db="EMBL/GenBank/DDBJ databases">
        <authorList>
            <person name="Magalhaes I.L.F."/>
            <person name="Oliveira U."/>
            <person name="Santos F.R."/>
            <person name="Vidigal T.H.D.A."/>
            <person name="Brescovit A.D."/>
            <person name="Santos A.J."/>
        </authorList>
    </citation>
    <scope>NUCLEOTIDE SEQUENCE</scope>
    <source>
        <tissue evidence="2">Shoot tissue taken approximately 20 cm above the soil surface</tissue>
    </source>
</reference>
<sequence length="69" mass="7938">MIRGAISLSYSKWLIPCHAIPDQHCYPLFQENGWLIVFSVCLLFFYVSSSLCIGMKKIILAMDSIWLKP</sequence>
<protein>
    <submittedName>
        <fullName evidence="2">Uncharacterized protein</fullName>
    </submittedName>
</protein>
<dbReference type="AlphaFoldDB" id="A0A0A9FCP7"/>